<organism evidence="2 3">
    <name type="scientific">Actinacidiphila acididurans</name>
    <dbReference type="NCBI Taxonomy" id="2784346"/>
    <lineage>
        <taxon>Bacteria</taxon>
        <taxon>Bacillati</taxon>
        <taxon>Actinomycetota</taxon>
        <taxon>Actinomycetes</taxon>
        <taxon>Kitasatosporales</taxon>
        <taxon>Streptomycetaceae</taxon>
        <taxon>Actinacidiphila</taxon>
    </lineage>
</organism>
<dbReference type="EMBL" id="JADKYB010000009">
    <property type="protein sequence ID" value="MBM9506597.1"/>
    <property type="molecule type" value="Genomic_DNA"/>
</dbReference>
<proteinExistence type="predicted"/>
<name>A0ABS2TTD6_9ACTN</name>
<keyword evidence="3" id="KW-1185">Reference proteome</keyword>
<keyword evidence="1" id="KW-0812">Transmembrane</keyword>
<evidence type="ECO:0000313" key="3">
    <source>
        <dbReference type="Proteomes" id="UP000749040"/>
    </source>
</evidence>
<dbReference type="RefSeq" id="WP_205358453.1">
    <property type="nucleotide sequence ID" value="NZ_JADKYB010000009.1"/>
</dbReference>
<evidence type="ECO:0000313" key="2">
    <source>
        <dbReference type="EMBL" id="MBM9506597.1"/>
    </source>
</evidence>
<gene>
    <name evidence="2" type="ORF">ITX44_18960</name>
</gene>
<dbReference type="Proteomes" id="UP000749040">
    <property type="component" value="Unassembled WGS sequence"/>
</dbReference>
<protein>
    <submittedName>
        <fullName evidence="2">Uncharacterized protein</fullName>
    </submittedName>
</protein>
<reference evidence="2 3" key="1">
    <citation type="submission" date="2021-01" db="EMBL/GenBank/DDBJ databases">
        <title>Streptomyces acididurans sp. nov., isolated from a peat swamp forest soil.</title>
        <authorList>
            <person name="Chantavorakit T."/>
            <person name="Duangmal K."/>
        </authorList>
    </citation>
    <scope>NUCLEOTIDE SEQUENCE [LARGE SCALE GENOMIC DNA]</scope>
    <source>
        <strain evidence="2 3">KK5PA1</strain>
    </source>
</reference>
<keyword evidence="1" id="KW-1133">Transmembrane helix</keyword>
<keyword evidence="1" id="KW-0472">Membrane</keyword>
<evidence type="ECO:0000256" key="1">
    <source>
        <dbReference type="SAM" id="Phobius"/>
    </source>
</evidence>
<feature type="transmembrane region" description="Helical" evidence="1">
    <location>
        <begin position="41"/>
        <end position="61"/>
    </location>
</feature>
<comment type="caution">
    <text evidence="2">The sequence shown here is derived from an EMBL/GenBank/DDBJ whole genome shotgun (WGS) entry which is preliminary data.</text>
</comment>
<accession>A0ABS2TTD6</accession>
<sequence>MNAPVHFKQQLADELNARAASLSAPAGNRAPLRLRAPRRRMALTIGAVAAAAAVAVALPLASGTHSTRQTAPTPPGAVSTGGLDIVNADYAVQSKPGGMVAIRLFDPKGVPGLQAALDKAGIPAVVLTPTASCHATVQRDLGDRGNVRKVVLHSKTGRDPALINPAAIPSGDTLLFTAYFNAGRPGPIGYALVRQAPACVPVGFGITVRHHDSVRVG</sequence>